<sequence>MKLLIYDGECGLCHWAVAFLIKRLNKKSAQIRFVASTSRAGDYLLKKFNFDPAQLDSLVLYDRGQILLRSLAVSSALQECRFLWPLVGRWLVYLPARDWLYNKVAQNRQKIMGKNSCSFDVSFGSFSLHSKEQLKEFYSEI</sequence>
<name>A0ABY7VRN0_9BACT</name>
<organism evidence="1 2">
    <name type="scientific">Lentisphaera profundi</name>
    <dbReference type="NCBI Taxonomy" id="1658616"/>
    <lineage>
        <taxon>Bacteria</taxon>
        <taxon>Pseudomonadati</taxon>
        <taxon>Lentisphaerota</taxon>
        <taxon>Lentisphaeria</taxon>
        <taxon>Lentisphaerales</taxon>
        <taxon>Lentisphaeraceae</taxon>
        <taxon>Lentisphaera</taxon>
    </lineage>
</organism>
<protein>
    <submittedName>
        <fullName evidence="1">DUF393 domain-containing protein</fullName>
    </submittedName>
</protein>
<dbReference type="Pfam" id="PF04134">
    <property type="entry name" value="DCC1-like"/>
    <property type="match status" value="1"/>
</dbReference>
<gene>
    <name evidence="1" type="ORF">PQO03_09180</name>
</gene>
<dbReference type="InterPro" id="IPR052927">
    <property type="entry name" value="DCC_oxidoreductase"/>
</dbReference>
<keyword evidence="2" id="KW-1185">Reference proteome</keyword>
<dbReference type="PANTHER" id="PTHR33639">
    <property type="entry name" value="THIOL-DISULFIDE OXIDOREDUCTASE DCC"/>
    <property type="match status" value="1"/>
</dbReference>
<proteinExistence type="predicted"/>
<dbReference type="InterPro" id="IPR007263">
    <property type="entry name" value="DCC1-like"/>
</dbReference>
<dbReference type="PANTHER" id="PTHR33639:SF2">
    <property type="entry name" value="DUF393 DOMAIN-CONTAINING PROTEIN"/>
    <property type="match status" value="1"/>
</dbReference>
<evidence type="ECO:0000313" key="1">
    <source>
        <dbReference type="EMBL" id="WDE95888.1"/>
    </source>
</evidence>
<dbReference type="Proteomes" id="UP001214250">
    <property type="component" value="Chromosome 1"/>
</dbReference>
<dbReference type="RefSeq" id="WP_274149749.1">
    <property type="nucleotide sequence ID" value="NZ_CP117811.1"/>
</dbReference>
<dbReference type="EMBL" id="CP117811">
    <property type="protein sequence ID" value="WDE95888.1"/>
    <property type="molecule type" value="Genomic_DNA"/>
</dbReference>
<accession>A0ABY7VRN0</accession>
<reference evidence="1 2" key="1">
    <citation type="submission" date="2023-02" db="EMBL/GenBank/DDBJ databases">
        <title>Genome sequence of Lentisphaera profundi SAORIC-696.</title>
        <authorList>
            <person name="Kim e."/>
            <person name="Cho J.-C."/>
            <person name="Choi A."/>
            <person name="Kang I."/>
        </authorList>
    </citation>
    <scope>NUCLEOTIDE SEQUENCE [LARGE SCALE GENOMIC DNA]</scope>
    <source>
        <strain evidence="1 2">SAORIC-696</strain>
    </source>
</reference>
<evidence type="ECO:0000313" key="2">
    <source>
        <dbReference type="Proteomes" id="UP001214250"/>
    </source>
</evidence>